<keyword evidence="3" id="KW-1185">Reference proteome</keyword>
<dbReference type="OrthoDB" id="624106at2"/>
<dbReference type="GO" id="GO:0016740">
    <property type="term" value="F:transferase activity"/>
    <property type="evidence" value="ECO:0007669"/>
    <property type="project" value="UniProtKB-KW"/>
</dbReference>
<dbReference type="Proteomes" id="UP000538666">
    <property type="component" value="Unassembled WGS sequence"/>
</dbReference>
<feature type="domain" description="Polysaccharide pyruvyl transferase" evidence="1">
    <location>
        <begin position="33"/>
        <end position="352"/>
    </location>
</feature>
<dbReference type="EMBL" id="JACHEK010000002">
    <property type="protein sequence ID" value="MBB6142864.1"/>
    <property type="molecule type" value="Genomic_DNA"/>
</dbReference>
<comment type="caution">
    <text evidence="2">The sequence shown here is derived from an EMBL/GenBank/DDBJ whole genome shotgun (WGS) entry which is preliminary data.</text>
</comment>
<reference evidence="2 3" key="1">
    <citation type="submission" date="2020-08" db="EMBL/GenBank/DDBJ databases">
        <title>Genomic Encyclopedia of Type Strains, Phase IV (KMG-IV): sequencing the most valuable type-strain genomes for metagenomic binning, comparative biology and taxonomic classification.</title>
        <authorList>
            <person name="Goeker M."/>
        </authorList>
    </citation>
    <scope>NUCLEOTIDE SEQUENCE [LARGE SCALE GENOMIC DNA]</scope>
    <source>
        <strain evidence="2 3">DSM 103733</strain>
    </source>
</reference>
<dbReference type="RefSeq" id="WP_050061825.1">
    <property type="nucleotide sequence ID" value="NZ_JACHEK010000002.1"/>
</dbReference>
<dbReference type="PANTHER" id="PTHR36836">
    <property type="entry name" value="COLANIC ACID BIOSYNTHESIS PROTEIN WCAK"/>
    <property type="match status" value="1"/>
</dbReference>
<dbReference type="PANTHER" id="PTHR36836:SF1">
    <property type="entry name" value="COLANIC ACID BIOSYNTHESIS PROTEIN WCAK"/>
    <property type="match status" value="1"/>
</dbReference>
<proteinExistence type="predicted"/>
<accession>A0A841JY14</accession>
<keyword evidence="2" id="KW-0808">Transferase</keyword>
<protein>
    <submittedName>
        <fullName evidence="2">Polysaccharide pyruvyl transferase WcaK-like protein</fullName>
    </submittedName>
</protein>
<evidence type="ECO:0000259" key="1">
    <source>
        <dbReference type="Pfam" id="PF04230"/>
    </source>
</evidence>
<dbReference type="AlphaFoldDB" id="A0A841JY14"/>
<dbReference type="Pfam" id="PF04230">
    <property type="entry name" value="PS_pyruv_trans"/>
    <property type="match status" value="1"/>
</dbReference>
<name>A0A841JY14_9BACT</name>
<organism evidence="2 3">
    <name type="scientific">Silvibacterium bohemicum</name>
    <dbReference type="NCBI Taxonomy" id="1577686"/>
    <lineage>
        <taxon>Bacteria</taxon>
        <taxon>Pseudomonadati</taxon>
        <taxon>Acidobacteriota</taxon>
        <taxon>Terriglobia</taxon>
        <taxon>Terriglobales</taxon>
        <taxon>Acidobacteriaceae</taxon>
        <taxon>Silvibacterium</taxon>
    </lineage>
</organism>
<gene>
    <name evidence="2" type="ORF">HNQ77_000808</name>
</gene>
<dbReference type="InterPro" id="IPR007345">
    <property type="entry name" value="Polysacch_pyruvyl_Trfase"/>
</dbReference>
<evidence type="ECO:0000313" key="3">
    <source>
        <dbReference type="Proteomes" id="UP000538666"/>
    </source>
</evidence>
<sequence>MARKDPGWESQSVSGGKDKRPKIFLFGHFGAGNFGNESTLQAILYRIRDIVPNARITCICTMPELVAATYGISAVSITAAAEREREFRNPTIAFVIRHALRISREPFRWFKAMATLRGADMLIIPGTGLLTDAYGLFGWGPYNLFKWTIAAKLRGCNVSFVSVGAGPIFGAAGKWLIKGALTVADFRSYRDNSSMQQLKSSGFSGRSDRVYPDLVFGLPEDLLPQDEVPTGGRPVIALGVMLVEGRYSVDESAVYRAYLEMLASFIQWSLGRGWDIRLLIGDVADEQATQELRSLLRERSETYDERRLVDNAVTSVESLLTQLAKADVAVVTRFHNILFSILLNKPVISMSFHHKCVSLMRQMGLSEYCQSINSLDVDSLIGMFCELEKNKQSLKTLMRQRTDACRRDLDEQYDLVFQALEINGYVPECLNRLPQ</sequence>
<evidence type="ECO:0000313" key="2">
    <source>
        <dbReference type="EMBL" id="MBB6142864.1"/>
    </source>
</evidence>